<dbReference type="PRINTS" id="PR01036">
    <property type="entry name" value="TCRTETB"/>
</dbReference>
<comment type="subcellular location">
    <subcellularLocation>
        <location evidence="1">Cell membrane</location>
        <topology evidence="1">Multi-pass membrane protein</topology>
    </subcellularLocation>
</comment>
<feature type="transmembrane region" description="Helical" evidence="7">
    <location>
        <begin position="158"/>
        <end position="179"/>
    </location>
</feature>
<feature type="transmembrane region" description="Helical" evidence="7">
    <location>
        <begin position="295"/>
        <end position="312"/>
    </location>
</feature>
<evidence type="ECO:0000256" key="5">
    <source>
        <dbReference type="ARBA" id="ARBA00022989"/>
    </source>
</evidence>
<evidence type="ECO:0000313" key="9">
    <source>
        <dbReference type="EMBL" id="RSM74568.1"/>
    </source>
</evidence>
<dbReference type="EMBL" id="QHKI01000051">
    <property type="protein sequence ID" value="RSM74568.1"/>
    <property type="molecule type" value="Genomic_DNA"/>
</dbReference>
<evidence type="ECO:0000256" key="1">
    <source>
        <dbReference type="ARBA" id="ARBA00004651"/>
    </source>
</evidence>
<comment type="caution">
    <text evidence="9">The sequence shown here is derived from an EMBL/GenBank/DDBJ whole genome shotgun (WGS) entry which is preliminary data.</text>
</comment>
<feature type="transmembrane region" description="Helical" evidence="7">
    <location>
        <begin position="355"/>
        <end position="383"/>
    </location>
</feature>
<gene>
    <name evidence="9" type="ORF">DMH04_39605</name>
</gene>
<keyword evidence="5 7" id="KW-1133">Transmembrane helix</keyword>
<evidence type="ECO:0000256" key="3">
    <source>
        <dbReference type="ARBA" id="ARBA00022475"/>
    </source>
</evidence>
<keyword evidence="3" id="KW-1003">Cell membrane</keyword>
<reference evidence="9 10" key="1">
    <citation type="submission" date="2018-05" db="EMBL/GenBank/DDBJ databases">
        <title>Evolution of GPA BGCs.</title>
        <authorList>
            <person name="Waglechner N."/>
            <person name="Wright G.D."/>
        </authorList>
    </citation>
    <scope>NUCLEOTIDE SEQUENCE [LARGE SCALE GENOMIC DNA]</scope>
    <source>
        <strain evidence="9 10">A82846</strain>
    </source>
</reference>
<feature type="transmembrane region" description="Helical" evidence="7">
    <location>
        <begin position="130"/>
        <end position="152"/>
    </location>
</feature>
<evidence type="ECO:0000256" key="7">
    <source>
        <dbReference type="SAM" id="Phobius"/>
    </source>
</evidence>
<feature type="transmembrane region" description="Helical" evidence="7">
    <location>
        <begin position="221"/>
        <end position="238"/>
    </location>
</feature>
<evidence type="ECO:0000313" key="10">
    <source>
        <dbReference type="Proteomes" id="UP000287547"/>
    </source>
</evidence>
<dbReference type="PANTHER" id="PTHR42718">
    <property type="entry name" value="MAJOR FACILITATOR SUPERFAMILY MULTIDRUG TRANSPORTER MFSC"/>
    <property type="match status" value="1"/>
</dbReference>
<dbReference type="InterPro" id="IPR036259">
    <property type="entry name" value="MFS_trans_sf"/>
</dbReference>
<feature type="transmembrane region" description="Helical" evidence="7">
    <location>
        <begin position="419"/>
        <end position="439"/>
    </location>
</feature>
<feature type="domain" description="Major facilitator superfamily (MFS) profile" evidence="8">
    <location>
        <begin position="7"/>
        <end position="445"/>
    </location>
</feature>
<organism evidence="9 10">
    <name type="scientific">Kibdelosporangium aridum</name>
    <dbReference type="NCBI Taxonomy" id="2030"/>
    <lineage>
        <taxon>Bacteria</taxon>
        <taxon>Bacillati</taxon>
        <taxon>Actinomycetota</taxon>
        <taxon>Actinomycetes</taxon>
        <taxon>Pseudonocardiales</taxon>
        <taxon>Pseudonocardiaceae</taxon>
        <taxon>Kibdelosporangium</taxon>
    </lineage>
</organism>
<feature type="transmembrane region" description="Helical" evidence="7">
    <location>
        <begin position="43"/>
        <end position="61"/>
    </location>
</feature>
<name>A0A428YWJ5_KIBAR</name>
<keyword evidence="2" id="KW-0813">Transport</keyword>
<feature type="transmembrane region" description="Helical" evidence="7">
    <location>
        <begin position="324"/>
        <end position="343"/>
    </location>
</feature>
<dbReference type="InterPro" id="IPR011701">
    <property type="entry name" value="MFS"/>
</dbReference>
<dbReference type="Gene3D" id="1.20.1720.10">
    <property type="entry name" value="Multidrug resistance protein D"/>
    <property type="match status" value="1"/>
</dbReference>
<dbReference type="SUPFAM" id="SSF103473">
    <property type="entry name" value="MFS general substrate transporter"/>
    <property type="match status" value="1"/>
</dbReference>
<proteinExistence type="predicted"/>
<dbReference type="Proteomes" id="UP000287547">
    <property type="component" value="Unassembled WGS sequence"/>
</dbReference>
<dbReference type="AlphaFoldDB" id="A0A428YWJ5"/>
<dbReference type="Pfam" id="PF07690">
    <property type="entry name" value="MFS_1"/>
    <property type="match status" value="1"/>
</dbReference>
<dbReference type="GO" id="GO:0022857">
    <property type="term" value="F:transmembrane transporter activity"/>
    <property type="evidence" value="ECO:0007669"/>
    <property type="project" value="InterPro"/>
</dbReference>
<dbReference type="InterPro" id="IPR004638">
    <property type="entry name" value="EmrB-like"/>
</dbReference>
<dbReference type="Gene3D" id="1.20.1250.20">
    <property type="entry name" value="MFS general substrate transporter like domains"/>
    <property type="match status" value="1"/>
</dbReference>
<dbReference type="CDD" id="cd17321">
    <property type="entry name" value="MFS_MMR_MDR_like"/>
    <property type="match status" value="1"/>
</dbReference>
<dbReference type="PANTHER" id="PTHR42718:SF46">
    <property type="entry name" value="BLR6921 PROTEIN"/>
    <property type="match status" value="1"/>
</dbReference>
<feature type="transmembrane region" description="Helical" evidence="7">
    <location>
        <begin position="98"/>
        <end position="123"/>
    </location>
</feature>
<accession>A0A428YWJ5</accession>
<sequence length="449" mass="47221">MEKSWAALFALCFGFFMILLDSTIVQVAVPSLMTGLPATLNEVFWVNSVYLLTFAVPLLLAGRLGDRFGPRRLYLAGLVIFTAASLWCGLAQDAPDLIAARAVQGLGAAALTPQSMAFISYLFPTNRGAAMGAWGSVAGLATIAGPVLGGLITETLGWEWIFIVNVPVGIIAIALVLWLVPNWQPRHSHRFDVPGIVLSSLGLFALVFGIQNGELYDRTTIAAILATGAVLIAIFLWWQHKNPNEPLLPLRLFGNRTFSFGSLTGVLIGFAMAAMFIPLMIYLQSVLGMTPLETGLFMGPMSVVSAVLAPFAGRLSDRIEGKYIIIVGLIAYAAGIGSVALIAQPGLDSWALVPGLLLCGVGIGTIFSPLSSTTISGLAPSLIGAGAGIYNMARQVGNVLGSAAAGLLMQIASTDLLEAARITMLLPALVLLGAAFTAARMRKELVAAH</sequence>
<dbReference type="OrthoDB" id="7375466at2"/>
<dbReference type="GO" id="GO:0005886">
    <property type="term" value="C:plasma membrane"/>
    <property type="evidence" value="ECO:0007669"/>
    <property type="project" value="UniProtKB-SubCell"/>
</dbReference>
<feature type="transmembrane region" description="Helical" evidence="7">
    <location>
        <begin position="191"/>
        <end position="209"/>
    </location>
</feature>
<dbReference type="RefSeq" id="WP_051792991.1">
    <property type="nucleotide sequence ID" value="NZ_QHKI01000051.1"/>
</dbReference>
<evidence type="ECO:0000256" key="4">
    <source>
        <dbReference type="ARBA" id="ARBA00022692"/>
    </source>
</evidence>
<dbReference type="NCBIfam" id="TIGR00711">
    <property type="entry name" value="efflux_EmrB"/>
    <property type="match status" value="1"/>
</dbReference>
<keyword evidence="6 7" id="KW-0472">Membrane</keyword>
<evidence type="ECO:0000259" key="8">
    <source>
        <dbReference type="PROSITE" id="PS50850"/>
    </source>
</evidence>
<evidence type="ECO:0000256" key="6">
    <source>
        <dbReference type="ARBA" id="ARBA00023136"/>
    </source>
</evidence>
<dbReference type="PROSITE" id="PS50850">
    <property type="entry name" value="MFS"/>
    <property type="match status" value="1"/>
</dbReference>
<feature type="transmembrane region" description="Helical" evidence="7">
    <location>
        <begin position="73"/>
        <end position="92"/>
    </location>
</feature>
<dbReference type="InterPro" id="IPR020846">
    <property type="entry name" value="MFS_dom"/>
</dbReference>
<keyword evidence="4 7" id="KW-0812">Transmembrane</keyword>
<protein>
    <submittedName>
        <fullName evidence="9">MFS transporter</fullName>
    </submittedName>
</protein>
<evidence type="ECO:0000256" key="2">
    <source>
        <dbReference type="ARBA" id="ARBA00022448"/>
    </source>
</evidence>
<feature type="transmembrane region" description="Helical" evidence="7">
    <location>
        <begin position="258"/>
        <end position="283"/>
    </location>
</feature>